<keyword evidence="2" id="KW-0238">DNA-binding</keyword>
<dbReference type="GO" id="GO:0003677">
    <property type="term" value="F:DNA binding"/>
    <property type="evidence" value="ECO:0007669"/>
    <property type="project" value="UniProtKB-KW"/>
</dbReference>
<dbReference type="InterPro" id="IPR009061">
    <property type="entry name" value="DNA-bd_dom_put_sf"/>
</dbReference>
<evidence type="ECO:0000256" key="3">
    <source>
        <dbReference type="ARBA" id="ARBA00023163"/>
    </source>
</evidence>
<protein>
    <submittedName>
        <fullName evidence="5">MerR family transcriptional regulator</fullName>
    </submittedName>
</protein>
<keyword evidence="3" id="KW-0804">Transcription</keyword>
<organism evidence="5 6">
    <name type="scientific">Myroides albus</name>
    <dbReference type="NCBI Taxonomy" id="2562892"/>
    <lineage>
        <taxon>Bacteria</taxon>
        <taxon>Pseudomonadati</taxon>
        <taxon>Bacteroidota</taxon>
        <taxon>Flavobacteriia</taxon>
        <taxon>Flavobacteriales</taxon>
        <taxon>Flavobacteriaceae</taxon>
        <taxon>Myroides</taxon>
    </lineage>
</organism>
<dbReference type="GO" id="GO:0003700">
    <property type="term" value="F:DNA-binding transcription factor activity"/>
    <property type="evidence" value="ECO:0007669"/>
    <property type="project" value="InterPro"/>
</dbReference>
<dbReference type="PANTHER" id="PTHR30204">
    <property type="entry name" value="REDOX-CYCLING DRUG-SENSING TRANSCRIPTIONAL ACTIVATOR SOXR"/>
    <property type="match status" value="1"/>
</dbReference>
<evidence type="ECO:0000313" key="5">
    <source>
        <dbReference type="EMBL" id="MTG99207.1"/>
    </source>
</evidence>
<proteinExistence type="predicted"/>
<sequence length="164" mass="19033">MPTSFVYICKYKPWSIVHCQVKNQIILSNMLIGELVKRTGLSKDTIRFYEKQGLITVDKKERRSNNYKEYSEETFQRLLSIKWIKDLGFTLNEVLEVLDMMDANEASCQNMTEKITEKVSRVDSKIKELLKVRAMLLNGLKTCCSTSNIKIENENCCPIIIPNK</sequence>
<dbReference type="OrthoDB" id="9791488at2"/>
<evidence type="ECO:0000256" key="1">
    <source>
        <dbReference type="ARBA" id="ARBA00023015"/>
    </source>
</evidence>
<dbReference type="SMART" id="SM00422">
    <property type="entry name" value="HTH_MERR"/>
    <property type="match status" value="1"/>
</dbReference>
<name>A0A6I3LNB4_9FLAO</name>
<feature type="domain" description="HTH merR-type" evidence="4">
    <location>
        <begin position="29"/>
        <end position="100"/>
    </location>
</feature>
<dbReference type="InterPro" id="IPR047057">
    <property type="entry name" value="MerR_fam"/>
</dbReference>
<evidence type="ECO:0000259" key="4">
    <source>
        <dbReference type="PROSITE" id="PS50937"/>
    </source>
</evidence>
<dbReference type="Pfam" id="PF13411">
    <property type="entry name" value="MerR_1"/>
    <property type="match status" value="1"/>
</dbReference>
<evidence type="ECO:0000256" key="2">
    <source>
        <dbReference type="ARBA" id="ARBA00023125"/>
    </source>
</evidence>
<dbReference type="Proteomes" id="UP000438760">
    <property type="component" value="Unassembled WGS sequence"/>
</dbReference>
<dbReference type="PROSITE" id="PS50937">
    <property type="entry name" value="HTH_MERR_2"/>
    <property type="match status" value="1"/>
</dbReference>
<evidence type="ECO:0000313" key="6">
    <source>
        <dbReference type="Proteomes" id="UP000438760"/>
    </source>
</evidence>
<keyword evidence="6" id="KW-1185">Reference proteome</keyword>
<reference evidence="5 6" key="1">
    <citation type="submission" date="2019-11" db="EMBL/GenBank/DDBJ databases">
        <title>Genome of Strain BIT-d1.</title>
        <authorList>
            <person name="Yang Y."/>
        </authorList>
    </citation>
    <scope>NUCLEOTIDE SEQUENCE [LARGE SCALE GENOMIC DNA]</scope>
    <source>
        <strain evidence="5 6">BIT-d1</strain>
    </source>
</reference>
<accession>A0A6I3LNB4</accession>
<dbReference type="PANTHER" id="PTHR30204:SF94">
    <property type="entry name" value="HEAVY METAL-DEPENDENT TRANSCRIPTIONAL REGULATOR HI_0293-RELATED"/>
    <property type="match status" value="1"/>
</dbReference>
<dbReference type="InterPro" id="IPR000551">
    <property type="entry name" value="MerR-type_HTH_dom"/>
</dbReference>
<dbReference type="EMBL" id="WMJX01000050">
    <property type="protein sequence ID" value="MTG99207.1"/>
    <property type="molecule type" value="Genomic_DNA"/>
</dbReference>
<comment type="caution">
    <text evidence="5">The sequence shown here is derived from an EMBL/GenBank/DDBJ whole genome shotgun (WGS) entry which is preliminary data.</text>
</comment>
<dbReference type="Gene3D" id="1.10.1660.10">
    <property type="match status" value="1"/>
</dbReference>
<dbReference type="SUPFAM" id="SSF46955">
    <property type="entry name" value="Putative DNA-binding domain"/>
    <property type="match status" value="1"/>
</dbReference>
<dbReference type="AlphaFoldDB" id="A0A6I3LNB4"/>
<gene>
    <name evidence="5" type="ORF">GJV76_13905</name>
</gene>
<keyword evidence="1" id="KW-0805">Transcription regulation</keyword>